<evidence type="ECO:0000256" key="7">
    <source>
        <dbReference type="ARBA" id="ARBA00023065"/>
    </source>
</evidence>
<keyword evidence="5" id="KW-0812">Transmembrane</keyword>
<keyword evidence="14" id="KW-1185">Reference proteome</keyword>
<evidence type="ECO:0000259" key="12">
    <source>
        <dbReference type="Pfam" id="PF13609"/>
    </source>
</evidence>
<evidence type="ECO:0000256" key="6">
    <source>
        <dbReference type="ARBA" id="ARBA00022729"/>
    </source>
</evidence>
<feature type="domain" description="Porin" evidence="12">
    <location>
        <begin position="12"/>
        <end position="329"/>
    </location>
</feature>
<dbReference type="RefSeq" id="WP_071017157.1">
    <property type="nucleotide sequence ID" value="NZ_CP017755.1"/>
</dbReference>
<evidence type="ECO:0000256" key="3">
    <source>
        <dbReference type="ARBA" id="ARBA00022448"/>
    </source>
</evidence>
<accession>A0ABM6FA31</accession>
<dbReference type="CDD" id="cd00342">
    <property type="entry name" value="gram_neg_porins"/>
    <property type="match status" value="1"/>
</dbReference>
<dbReference type="Proteomes" id="UP000177515">
    <property type="component" value="Chromosome 2"/>
</dbReference>
<dbReference type="Pfam" id="PF13609">
    <property type="entry name" value="Porin_4"/>
    <property type="match status" value="1"/>
</dbReference>
<dbReference type="InterPro" id="IPR023614">
    <property type="entry name" value="Porin_dom_sf"/>
</dbReference>
<evidence type="ECO:0000313" key="13">
    <source>
        <dbReference type="EMBL" id="AOZ08544.1"/>
    </source>
</evidence>
<gene>
    <name evidence="13" type="ORF">BKK80_21600</name>
</gene>
<dbReference type="EMBL" id="CP017755">
    <property type="protein sequence ID" value="AOZ08544.1"/>
    <property type="molecule type" value="Genomic_DNA"/>
</dbReference>
<comment type="subunit">
    <text evidence="2">Homotrimer.</text>
</comment>
<comment type="subcellular location">
    <subcellularLocation>
        <location evidence="1">Cell outer membrane</location>
        <topology evidence="1">Multi-pass membrane protein</topology>
    </subcellularLocation>
</comment>
<evidence type="ECO:0000256" key="2">
    <source>
        <dbReference type="ARBA" id="ARBA00011233"/>
    </source>
</evidence>
<keyword evidence="3" id="KW-0813">Transport</keyword>
<dbReference type="SUPFAM" id="SSF56935">
    <property type="entry name" value="Porins"/>
    <property type="match status" value="1"/>
</dbReference>
<evidence type="ECO:0000256" key="10">
    <source>
        <dbReference type="ARBA" id="ARBA00023237"/>
    </source>
</evidence>
<organism evidence="13 14">
    <name type="scientific">Cupriavidus malaysiensis</name>
    <dbReference type="NCBI Taxonomy" id="367825"/>
    <lineage>
        <taxon>Bacteria</taxon>
        <taxon>Pseudomonadati</taxon>
        <taxon>Pseudomonadota</taxon>
        <taxon>Betaproteobacteria</taxon>
        <taxon>Burkholderiales</taxon>
        <taxon>Burkholderiaceae</taxon>
        <taxon>Cupriavidus</taxon>
    </lineage>
</organism>
<keyword evidence="7" id="KW-0406">Ion transport</keyword>
<dbReference type="PANTHER" id="PTHR34501:SF9">
    <property type="entry name" value="MAJOR OUTER MEMBRANE PROTEIN P.IA"/>
    <property type="match status" value="1"/>
</dbReference>
<evidence type="ECO:0000256" key="11">
    <source>
        <dbReference type="SAM" id="SignalP"/>
    </source>
</evidence>
<dbReference type="InterPro" id="IPR050298">
    <property type="entry name" value="Gram-neg_bact_OMP"/>
</dbReference>
<feature type="signal peptide" evidence="11">
    <location>
        <begin position="1"/>
        <end position="22"/>
    </location>
</feature>
<dbReference type="InterPro" id="IPR033900">
    <property type="entry name" value="Gram_neg_porin_domain"/>
</dbReference>
<keyword evidence="8" id="KW-0626">Porin</keyword>
<keyword evidence="6 11" id="KW-0732">Signal</keyword>
<dbReference type="PANTHER" id="PTHR34501">
    <property type="entry name" value="PROTEIN YDDL-RELATED"/>
    <property type="match status" value="1"/>
</dbReference>
<keyword evidence="9" id="KW-0472">Membrane</keyword>
<feature type="chain" id="PRO_5047518141" description="Porin domain-containing protein" evidence="11">
    <location>
        <begin position="23"/>
        <end position="358"/>
    </location>
</feature>
<evidence type="ECO:0000256" key="5">
    <source>
        <dbReference type="ARBA" id="ARBA00022692"/>
    </source>
</evidence>
<sequence length="358" mass="37477">MKKNIAFAFAAATLAVPAASQAQSASSSVTLYGIADAGVSYQSHVQSTPGQGGNLFGVTSGGLSGSRWGIRGVEDLGGNLKGIFVLESGFNIDTGTSGQGNRLFGRQAYVGLQSEYGAITLGRQQNALFQLFGDYDPMAVGNSYSLNAVDTNGFNGRADNALKYTGTFGGLTATAFYSTGRDSTIANGSEVPGSFRVGTNFGGGMAYANGPLSVGVAYDQYQGTTVATSGASARRAAVGASYSLGQAKLFAGYRWLRDEVTTATARHDNLYWGGATYKFTQAFSLTGAAYYTDARTDSKDSLMFVLDADYALSKRTDAYLLLGYVKNHGNAAYGLTSTQNTLPGQNQTGAMLGVRHRF</sequence>
<evidence type="ECO:0000256" key="8">
    <source>
        <dbReference type="ARBA" id="ARBA00023114"/>
    </source>
</evidence>
<evidence type="ECO:0000313" key="14">
    <source>
        <dbReference type="Proteomes" id="UP000177515"/>
    </source>
</evidence>
<evidence type="ECO:0000256" key="4">
    <source>
        <dbReference type="ARBA" id="ARBA00022452"/>
    </source>
</evidence>
<evidence type="ECO:0000256" key="1">
    <source>
        <dbReference type="ARBA" id="ARBA00004571"/>
    </source>
</evidence>
<protein>
    <recommendedName>
        <fullName evidence="12">Porin domain-containing protein</fullName>
    </recommendedName>
</protein>
<dbReference type="Gene3D" id="2.40.160.10">
    <property type="entry name" value="Porin"/>
    <property type="match status" value="1"/>
</dbReference>
<evidence type="ECO:0000256" key="9">
    <source>
        <dbReference type="ARBA" id="ARBA00023136"/>
    </source>
</evidence>
<reference evidence="13 14" key="1">
    <citation type="submission" date="2016-10" db="EMBL/GenBank/DDBJ databases">
        <title>Complete genome sequences of three Cupriavidus strains isolated from various Malaysian environments.</title>
        <authorList>
            <person name="Abdullah A.A.-A."/>
            <person name="Shafie N.A.H."/>
            <person name="Lau N.S."/>
        </authorList>
    </citation>
    <scope>NUCLEOTIDE SEQUENCE [LARGE SCALE GENOMIC DNA]</scope>
    <source>
        <strain evidence="13 14">USMAA1020</strain>
    </source>
</reference>
<keyword evidence="10" id="KW-0998">Cell outer membrane</keyword>
<keyword evidence="4" id="KW-1134">Transmembrane beta strand</keyword>
<name>A0ABM6FA31_9BURK</name>
<proteinExistence type="predicted"/>